<gene>
    <name evidence="2" type="ORF">Cgig2_016749</name>
</gene>
<dbReference type="OrthoDB" id="10577431at2759"/>
<comment type="caution">
    <text evidence="2">The sequence shown here is derived from an EMBL/GenBank/DDBJ whole genome shotgun (WGS) entry which is preliminary data.</text>
</comment>
<dbReference type="AlphaFoldDB" id="A0A9Q1KZ16"/>
<dbReference type="Proteomes" id="UP001153076">
    <property type="component" value="Unassembled WGS sequence"/>
</dbReference>
<name>A0A9Q1KZ16_9CARY</name>
<organism evidence="2 3">
    <name type="scientific">Carnegiea gigantea</name>
    <dbReference type="NCBI Taxonomy" id="171969"/>
    <lineage>
        <taxon>Eukaryota</taxon>
        <taxon>Viridiplantae</taxon>
        <taxon>Streptophyta</taxon>
        <taxon>Embryophyta</taxon>
        <taxon>Tracheophyta</taxon>
        <taxon>Spermatophyta</taxon>
        <taxon>Magnoliopsida</taxon>
        <taxon>eudicotyledons</taxon>
        <taxon>Gunneridae</taxon>
        <taxon>Pentapetalae</taxon>
        <taxon>Caryophyllales</taxon>
        <taxon>Cactineae</taxon>
        <taxon>Cactaceae</taxon>
        <taxon>Cactoideae</taxon>
        <taxon>Echinocereeae</taxon>
        <taxon>Carnegiea</taxon>
    </lineage>
</organism>
<keyword evidence="3" id="KW-1185">Reference proteome</keyword>
<evidence type="ECO:0000256" key="1">
    <source>
        <dbReference type="SAM" id="Phobius"/>
    </source>
</evidence>
<protein>
    <submittedName>
        <fullName evidence="2">Uncharacterized protein</fullName>
    </submittedName>
</protein>
<keyword evidence="1" id="KW-0472">Membrane</keyword>
<feature type="transmembrane region" description="Helical" evidence="1">
    <location>
        <begin position="203"/>
        <end position="224"/>
    </location>
</feature>
<reference evidence="2" key="1">
    <citation type="submission" date="2022-04" db="EMBL/GenBank/DDBJ databases">
        <title>Carnegiea gigantea Genome sequencing and assembly v2.</title>
        <authorList>
            <person name="Copetti D."/>
            <person name="Sanderson M.J."/>
            <person name="Burquez A."/>
            <person name="Wojciechowski M.F."/>
        </authorList>
    </citation>
    <scope>NUCLEOTIDE SEQUENCE</scope>
    <source>
        <strain evidence="2">SGP5-SGP5p</strain>
        <tissue evidence="2">Aerial part</tissue>
    </source>
</reference>
<keyword evidence="1" id="KW-1133">Transmembrane helix</keyword>
<keyword evidence="1" id="KW-0812">Transmembrane</keyword>
<sequence>MRRNLKYAEFKISPINSACQDDTLHFLLEASRRSNTTCLQLYSKDDEAFPGETIASSILSRNLTSQGIESSKLLDTQVCVSSFVLSYEEVLISWFFQNNVRRLCAWRDLMVSELVRIVIALLSIAIQASKRPKTHLEYDKLLKIWMNGLTLESDIDGRGTAKLIYHGLHDRLWSFGFEVNQWATLFGPITYLNGQWRIVTLKFFNLVAVAMWESVVLGSILIHFSSKQIKALHLKFRNVWNGLVIYLIGNQIIVVRYASIGQPRQD</sequence>
<feature type="transmembrane region" description="Helical" evidence="1">
    <location>
        <begin position="239"/>
        <end position="258"/>
    </location>
</feature>
<proteinExistence type="predicted"/>
<evidence type="ECO:0000313" key="3">
    <source>
        <dbReference type="Proteomes" id="UP001153076"/>
    </source>
</evidence>
<accession>A0A9Q1KZ16</accession>
<dbReference type="EMBL" id="JAKOGI010000006">
    <property type="protein sequence ID" value="KAJ8452168.1"/>
    <property type="molecule type" value="Genomic_DNA"/>
</dbReference>
<evidence type="ECO:0000313" key="2">
    <source>
        <dbReference type="EMBL" id="KAJ8452168.1"/>
    </source>
</evidence>